<evidence type="ECO:0000313" key="3">
    <source>
        <dbReference type="Proteomes" id="UP000317839"/>
    </source>
</evidence>
<comment type="caution">
    <text evidence="2">The sequence shown here is derived from an EMBL/GenBank/DDBJ whole genome shotgun (WGS) entry which is preliminary data.</text>
</comment>
<organism evidence="2 3">
    <name type="scientific">Aliikangiella marina</name>
    <dbReference type="NCBI Taxonomy" id="1712262"/>
    <lineage>
        <taxon>Bacteria</taxon>
        <taxon>Pseudomonadati</taxon>
        <taxon>Pseudomonadota</taxon>
        <taxon>Gammaproteobacteria</taxon>
        <taxon>Oceanospirillales</taxon>
        <taxon>Pleioneaceae</taxon>
        <taxon>Aliikangiella</taxon>
    </lineage>
</organism>
<dbReference type="RefSeq" id="WP_142941354.1">
    <property type="nucleotide sequence ID" value="NZ_VIKR01000002.1"/>
</dbReference>
<name>A0A545TBY5_9GAMM</name>
<evidence type="ECO:0000313" key="2">
    <source>
        <dbReference type="EMBL" id="TQV74735.1"/>
    </source>
</evidence>
<keyword evidence="3" id="KW-1185">Reference proteome</keyword>
<sequence length="126" mass="14555">MEERRNIPRYLCTDDFSDSEVSINNRKYQLISTNFNRNGIALYSNERLPEISSCLISFTFRHEEGNIELSDIPCKIKHRHETEVGCQYGIQFLTEAESEDSRAKLLTLVEAFLAAATNNEDRYGLE</sequence>
<dbReference type="Proteomes" id="UP000317839">
    <property type="component" value="Unassembled WGS sequence"/>
</dbReference>
<protein>
    <submittedName>
        <fullName evidence="2">PilZ domain-containing protein</fullName>
    </submittedName>
</protein>
<dbReference type="EMBL" id="VIKR01000002">
    <property type="protein sequence ID" value="TQV74735.1"/>
    <property type="molecule type" value="Genomic_DNA"/>
</dbReference>
<dbReference type="SUPFAM" id="SSF141371">
    <property type="entry name" value="PilZ domain-like"/>
    <property type="match status" value="1"/>
</dbReference>
<evidence type="ECO:0000259" key="1">
    <source>
        <dbReference type="Pfam" id="PF07238"/>
    </source>
</evidence>
<reference evidence="2 3" key="1">
    <citation type="submission" date="2019-06" db="EMBL/GenBank/DDBJ databases">
        <title>Draft genome of Aliikangiella marina GYP-15.</title>
        <authorList>
            <person name="Wang G."/>
        </authorList>
    </citation>
    <scope>NUCLEOTIDE SEQUENCE [LARGE SCALE GENOMIC DNA]</scope>
    <source>
        <strain evidence="2 3">GYP-15</strain>
    </source>
</reference>
<dbReference type="Pfam" id="PF07238">
    <property type="entry name" value="PilZ"/>
    <property type="match status" value="1"/>
</dbReference>
<dbReference type="GO" id="GO:0035438">
    <property type="term" value="F:cyclic-di-GMP binding"/>
    <property type="evidence" value="ECO:0007669"/>
    <property type="project" value="InterPro"/>
</dbReference>
<proteinExistence type="predicted"/>
<dbReference type="InterPro" id="IPR009875">
    <property type="entry name" value="PilZ_domain"/>
</dbReference>
<dbReference type="OrthoDB" id="6197014at2"/>
<feature type="domain" description="PilZ" evidence="1">
    <location>
        <begin position="3"/>
        <end position="110"/>
    </location>
</feature>
<accession>A0A545TBY5</accession>
<dbReference type="AlphaFoldDB" id="A0A545TBY5"/>
<gene>
    <name evidence="2" type="ORF">FLL45_07170</name>
</gene>